<dbReference type="GO" id="GO:0015074">
    <property type="term" value="P:DNA integration"/>
    <property type="evidence" value="ECO:0007669"/>
    <property type="project" value="UniProtKB-KW"/>
</dbReference>
<dbReference type="InterPro" id="IPR010998">
    <property type="entry name" value="Integrase_recombinase_N"/>
</dbReference>
<sequence>MSDFDGYAWLNSWQQPFEGSLSLLLKFAWANAATASDTCQDHFDRKVLSAMNVKRQGRSLLDLSWASAGGAESSSYLKTMSVRASLATLAERWTFLIASDMHIRYCARCIGEGFHSSIYQIDALQKCPIHRESLLSVCNHCGGATSTHAISKETFENPFHCVHCGSHIGIGDFDPKQWGNQSLRLAAAHALAPFASWLQRLVSAGIRWDRWEDWGLPLKHLTSEAERRKSTVRVLASLVSPDFDTDLFGATWSGIPTSFGLKVRREPRRRLYSKVSFSDNEIRERQLIYKSLRRQLEKQFGKLFKDVPDANGNRWKDYTYNEVFSPKKDVCLFSLAVLFWRFRIEDHSEIAGGPTIRLPVLNWPQDGTADKRAWAGFLLASFRASVGTLSAWTKRAKEFTDSDLFGSDRVKARELYSEFAPAFDLARLPILPGVSVVEFDIGSDQAQLAVFGPSECDLGHVLSNCSATLCRCSSKVPLATRDLTGGMCTADSHAIEQMLLPPADIDVWKQYIRPLEDLVLPPELSGASRVSTMQHLEYRLQSVDDIEAINAYLTSENFSKSTVRAYRQHIEKCLIWSVAQLHKPLSSLTSEDARAYCEFLANPKPQEIWLHRARALRRTKDWSPFKIPLAARSRDFSIGIVSNLFSWWESRMYVEANPWRHMPFQVVGSRQYENAPVKSVSISSRVMPHVDWLYIRQALSQVPDPDQAISIELALFLSYYESLKPSEIGAIQADQIEFINAQAGEGLWRVPVPSREMQRRWIYLLPPVIDNLCRALKVEPENLTRKLEKNGPCRLVNIVGRVFYFPESNEMEVDPTDMHRYLYTLTKPLFRLASILAATAGDGAAAARLRSSSLVTLSQAYEEHVQLQLRETAALWHLTGARRLIGERILQYAQPREMRPPNELMEDILFIAPTFHLD</sequence>
<protein>
    <recommendedName>
        <fullName evidence="4">Core-binding (CB) domain-containing protein</fullName>
    </recommendedName>
</protein>
<dbReference type="SUPFAM" id="SSF56349">
    <property type="entry name" value="DNA breaking-rejoining enzymes"/>
    <property type="match status" value="1"/>
</dbReference>
<dbReference type="AlphaFoldDB" id="A0AAJ4MNK6"/>
<evidence type="ECO:0000256" key="2">
    <source>
        <dbReference type="ARBA" id="ARBA00023125"/>
    </source>
</evidence>
<dbReference type="GO" id="GO:0003677">
    <property type="term" value="F:DNA binding"/>
    <property type="evidence" value="ECO:0007669"/>
    <property type="project" value="UniProtKB-UniRule"/>
</dbReference>
<dbReference type="Proteomes" id="UP000662821">
    <property type="component" value="Chromosome"/>
</dbReference>
<keyword evidence="1" id="KW-0229">DNA integration</keyword>
<dbReference type="InterPro" id="IPR044068">
    <property type="entry name" value="CB"/>
</dbReference>
<dbReference type="RefSeq" id="WP_151095287.1">
    <property type="nucleotide sequence ID" value="NZ_CP071520.1"/>
</dbReference>
<evidence type="ECO:0000256" key="1">
    <source>
        <dbReference type="ARBA" id="ARBA00022908"/>
    </source>
</evidence>
<accession>A0AAJ4MNK6</accession>
<organism evidence="5 6">
    <name type="scientific">Janthinobacterium lividum</name>
    <dbReference type="NCBI Taxonomy" id="29581"/>
    <lineage>
        <taxon>Bacteria</taxon>
        <taxon>Pseudomonadati</taxon>
        <taxon>Pseudomonadota</taxon>
        <taxon>Betaproteobacteria</taxon>
        <taxon>Burkholderiales</taxon>
        <taxon>Oxalobacteraceae</taxon>
        <taxon>Janthinobacterium</taxon>
    </lineage>
</organism>
<name>A0AAJ4MNK6_9BURK</name>
<dbReference type="PROSITE" id="PS51900">
    <property type="entry name" value="CB"/>
    <property type="match status" value="1"/>
</dbReference>
<keyword evidence="2 3" id="KW-0238">DNA-binding</keyword>
<evidence type="ECO:0000259" key="4">
    <source>
        <dbReference type="PROSITE" id="PS51900"/>
    </source>
</evidence>
<proteinExistence type="predicted"/>
<feature type="domain" description="Core-binding (CB)" evidence="4">
    <location>
        <begin position="543"/>
        <end position="649"/>
    </location>
</feature>
<evidence type="ECO:0000313" key="6">
    <source>
        <dbReference type="Proteomes" id="UP000662821"/>
    </source>
</evidence>
<dbReference type="InterPro" id="IPR011010">
    <property type="entry name" value="DNA_brk_join_enz"/>
</dbReference>
<dbReference type="EMBL" id="CP071520">
    <property type="protein sequence ID" value="QSX94200.1"/>
    <property type="molecule type" value="Genomic_DNA"/>
</dbReference>
<evidence type="ECO:0000256" key="3">
    <source>
        <dbReference type="PROSITE-ProRule" id="PRU01248"/>
    </source>
</evidence>
<reference evidence="5 6" key="1">
    <citation type="submission" date="2021-03" db="EMBL/GenBank/DDBJ databases">
        <title>Draft genome sequence of Janthinobacterium sp. strain PLB02 isolated from infected primmorphs (Lubomirskia baicalensis).</title>
        <authorList>
            <person name="Chernogor L.I."/>
            <person name="Belikov S.I."/>
            <person name="Petrushin I.S."/>
        </authorList>
    </citation>
    <scope>NUCLEOTIDE SEQUENCE [LARGE SCALE GENOMIC DNA]</scope>
    <source>
        <strain evidence="5 6">PLB02</strain>
    </source>
</reference>
<gene>
    <name evidence="5" type="ORF">J3P46_15705</name>
</gene>
<evidence type="ECO:0000313" key="5">
    <source>
        <dbReference type="EMBL" id="QSX94200.1"/>
    </source>
</evidence>
<dbReference type="Gene3D" id="1.10.150.130">
    <property type="match status" value="1"/>
</dbReference>